<reference evidence="1 2" key="1">
    <citation type="submission" date="2020-04" db="EMBL/GenBank/DDBJ databases">
        <title>Bacillus sp. UniB3 isolated from commercial digestive syrup.</title>
        <authorList>
            <person name="Thorat V."/>
            <person name="Kirdat K."/>
            <person name="Tiwarekar B."/>
            <person name="Yadav A."/>
        </authorList>
    </citation>
    <scope>NUCLEOTIDE SEQUENCE [LARGE SCALE GENOMIC DNA]</scope>
    <source>
        <strain evidence="1 2">UniB3</strain>
    </source>
</reference>
<accession>A0A7Y0KA78</accession>
<name>A0A7Y0KA78_9BACI</name>
<sequence length="45" mass="5099">MSKAAVIGYRGLLIERNIPLKGLSKEYFDSPLTTTGKKNMDWRAK</sequence>
<dbReference type="Proteomes" id="UP000588491">
    <property type="component" value="Unassembled WGS sequence"/>
</dbReference>
<organism evidence="1 2">
    <name type="scientific">Niallia alba</name>
    <dbReference type="NCBI Taxonomy" id="2729105"/>
    <lineage>
        <taxon>Bacteria</taxon>
        <taxon>Bacillati</taxon>
        <taxon>Bacillota</taxon>
        <taxon>Bacilli</taxon>
        <taxon>Bacillales</taxon>
        <taxon>Bacillaceae</taxon>
        <taxon>Niallia</taxon>
    </lineage>
</organism>
<gene>
    <name evidence="1" type="ORF">HHU08_17095</name>
</gene>
<evidence type="ECO:0000313" key="2">
    <source>
        <dbReference type="Proteomes" id="UP000588491"/>
    </source>
</evidence>
<proteinExistence type="predicted"/>
<keyword evidence="2" id="KW-1185">Reference proteome</keyword>
<comment type="caution">
    <text evidence="1">The sequence shown here is derived from an EMBL/GenBank/DDBJ whole genome shotgun (WGS) entry which is preliminary data.</text>
</comment>
<protein>
    <submittedName>
        <fullName evidence="1">Uncharacterized protein</fullName>
    </submittedName>
</protein>
<dbReference type="EMBL" id="JABBPK010000001">
    <property type="protein sequence ID" value="NMO78702.1"/>
    <property type="molecule type" value="Genomic_DNA"/>
</dbReference>
<dbReference type="AlphaFoldDB" id="A0A7Y0KA78"/>
<evidence type="ECO:0000313" key="1">
    <source>
        <dbReference type="EMBL" id="NMO78702.1"/>
    </source>
</evidence>